<evidence type="ECO:0000256" key="2">
    <source>
        <dbReference type="SAM" id="MobiDB-lite"/>
    </source>
</evidence>
<dbReference type="AlphaFoldDB" id="A0A5J5BGR9"/>
<sequence>MVKWEGWDATIATTTTIAGTSASSDIGGDGDGDGDVSARNGTGNEASSGAGNDGDTDVSSGIVSGADGRSSNTTRIMMMPSLHSLSFYDCPNLEALPQCLVMIPLKKLIIRSRPNIPSFVASPLAPSLFGLEAATIVDILVSEWDHQLSSRRRSITKLLTSANKERIVESLETGIRPTINSYSVEDGLQVDRACKGFEDMKRKHCEPDEYTYTIMIRMEKLYSVILNDLAAEGQLGRLDEFVGQLEGILDTFESRSSYLEGADEFSRFRVKHQRGSTRKEGTSNASEKPFSNHKGPRQLGSIG</sequence>
<keyword evidence="1" id="KW-0677">Repeat</keyword>
<reference evidence="3 4" key="1">
    <citation type="submission" date="2019-09" db="EMBL/GenBank/DDBJ databases">
        <title>A chromosome-level genome assembly of the Chinese tupelo Nyssa sinensis.</title>
        <authorList>
            <person name="Yang X."/>
            <person name="Kang M."/>
            <person name="Yang Y."/>
            <person name="Xiong H."/>
            <person name="Wang M."/>
            <person name="Zhang Z."/>
            <person name="Wang Z."/>
            <person name="Wu H."/>
            <person name="Ma T."/>
            <person name="Liu J."/>
            <person name="Xi Z."/>
        </authorList>
    </citation>
    <scope>NUCLEOTIDE SEQUENCE [LARGE SCALE GENOMIC DNA]</scope>
    <source>
        <strain evidence="3">J267</strain>
        <tissue evidence="3">Leaf</tissue>
    </source>
</reference>
<protein>
    <submittedName>
        <fullName evidence="3">Uncharacterized protein</fullName>
    </submittedName>
</protein>
<proteinExistence type="predicted"/>
<feature type="region of interest" description="Disordered" evidence="2">
    <location>
        <begin position="270"/>
        <end position="303"/>
    </location>
</feature>
<keyword evidence="4" id="KW-1185">Reference proteome</keyword>
<dbReference type="EMBL" id="CM018036">
    <property type="protein sequence ID" value="KAA8540331.1"/>
    <property type="molecule type" value="Genomic_DNA"/>
</dbReference>
<dbReference type="Proteomes" id="UP000325577">
    <property type="component" value="Linkage Group LG13"/>
</dbReference>
<dbReference type="InterPro" id="IPR002885">
    <property type="entry name" value="PPR_rpt"/>
</dbReference>
<evidence type="ECO:0000313" key="3">
    <source>
        <dbReference type="EMBL" id="KAA8540331.1"/>
    </source>
</evidence>
<gene>
    <name evidence="3" type="ORF">F0562_024750</name>
</gene>
<evidence type="ECO:0000256" key="1">
    <source>
        <dbReference type="ARBA" id="ARBA00022737"/>
    </source>
</evidence>
<dbReference type="Gene3D" id="1.25.40.10">
    <property type="entry name" value="Tetratricopeptide repeat domain"/>
    <property type="match status" value="1"/>
</dbReference>
<organism evidence="3 4">
    <name type="scientific">Nyssa sinensis</name>
    <dbReference type="NCBI Taxonomy" id="561372"/>
    <lineage>
        <taxon>Eukaryota</taxon>
        <taxon>Viridiplantae</taxon>
        <taxon>Streptophyta</taxon>
        <taxon>Embryophyta</taxon>
        <taxon>Tracheophyta</taxon>
        <taxon>Spermatophyta</taxon>
        <taxon>Magnoliopsida</taxon>
        <taxon>eudicotyledons</taxon>
        <taxon>Gunneridae</taxon>
        <taxon>Pentapetalae</taxon>
        <taxon>asterids</taxon>
        <taxon>Cornales</taxon>
        <taxon>Nyssaceae</taxon>
        <taxon>Nyssa</taxon>
    </lineage>
</organism>
<dbReference type="Pfam" id="PF13041">
    <property type="entry name" value="PPR_2"/>
    <property type="match status" value="1"/>
</dbReference>
<accession>A0A5J5BGR9</accession>
<dbReference type="InterPro" id="IPR011990">
    <property type="entry name" value="TPR-like_helical_dom_sf"/>
</dbReference>
<feature type="region of interest" description="Disordered" evidence="2">
    <location>
        <begin position="20"/>
        <end position="70"/>
    </location>
</feature>
<evidence type="ECO:0000313" key="4">
    <source>
        <dbReference type="Proteomes" id="UP000325577"/>
    </source>
</evidence>
<feature type="compositionally biased region" description="Polar residues" evidence="2">
    <location>
        <begin position="39"/>
        <end position="50"/>
    </location>
</feature>
<name>A0A5J5BGR9_9ASTE</name>